<dbReference type="Proteomes" id="UP001287356">
    <property type="component" value="Unassembled WGS sequence"/>
</dbReference>
<reference evidence="2" key="2">
    <citation type="submission" date="2023-06" db="EMBL/GenBank/DDBJ databases">
        <authorList>
            <consortium name="Lawrence Berkeley National Laboratory"/>
            <person name="Haridas S."/>
            <person name="Hensen N."/>
            <person name="Bonometti L."/>
            <person name="Westerberg I."/>
            <person name="Brannstrom I.O."/>
            <person name="Guillou S."/>
            <person name="Cros-Aarteil S."/>
            <person name="Calhoun S."/>
            <person name="Kuo A."/>
            <person name="Mondo S."/>
            <person name="Pangilinan J."/>
            <person name="Riley R."/>
            <person name="Labutti K."/>
            <person name="Andreopoulos B."/>
            <person name="Lipzen A."/>
            <person name="Chen C."/>
            <person name="Yanf M."/>
            <person name="Daum C."/>
            <person name="Ng V."/>
            <person name="Clum A."/>
            <person name="Steindorff A."/>
            <person name="Ohm R."/>
            <person name="Martin F."/>
            <person name="Silar P."/>
            <person name="Natvig D."/>
            <person name="Lalanne C."/>
            <person name="Gautier V."/>
            <person name="Ament-Velasquez S.L."/>
            <person name="Kruys A."/>
            <person name="Hutchinson M.I."/>
            <person name="Powell A.J."/>
            <person name="Barry K."/>
            <person name="Miller A.N."/>
            <person name="Grigoriev I.V."/>
            <person name="Debuchy R."/>
            <person name="Gladieux P."/>
            <person name="Thoren M.H."/>
            <person name="Johannesson H."/>
        </authorList>
    </citation>
    <scope>NUCLEOTIDE SEQUENCE</scope>
    <source>
        <strain evidence="2">CBS 958.72</strain>
    </source>
</reference>
<feature type="transmembrane region" description="Helical" evidence="1">
    <location>
        <begin position="130"/>
        <end position="151"/>
    </location>
</feature>
<feature type="transmembrane region" description="Helical" evidence="1">
    <location>
        <begin position="95"/>
        <end position="124"/>
    </location>
</feature>
<evidence type="ECO:0000256" key="1">
    <source>
        <dbReference type="SAM" id="Phobius"/>
    </source>
</evidence>
<keyword evidence="1" id="KW-1133">Transmembrane helix</keyword>
<comment type="caution">
    <text evidence="2">The sequence shown here is derived from an EMBL/GenBank/DDBJ whole genome shotgun (WGS) entry which is preliminary data.</text>
</comment>
<keyword evidence="1" id="KW-0812">Transmembrane</keyword>
<evidence type="ECO:0000313" key="2">
    <source>
        <dbReference type="EMBL" id="KAK3382691.1"/>
    </source>
</evidence>
<keyword evidence="3" id="KW-1185">Reference proteome</keyword>
<reference evidence="2" key="1">
    <citation type="journal article" date="2023" name="Mol. Phylogenet. Evol.">
        <title>Genome-scale phylogeny and comparative genomics of the fungal order Sordariales.</title>
        <authorList>
            <person name="Hensen N."/>
            <person name="Bonometti L."/>
            <person name="Westerberg I."/>
            <person name="Brannstrom I.O."/>
            <person name="Guillou S."/>
            <person name="Cros-Aarteil S."/>
            <person name="Calhoun S."/>
            <person name="Haridas S."/>
            <person name="Kuo A."/>
            <person name="Mondo S."/>
            <person name="Pangilinan J."/>
            <person name="Riley R."/>
            <person name="LaButti K."/>
            <person name="Andreopoulos B."/>
            <person name="Lipzen A."/>
            <person name="Chen C."/>
            <person name="Yan M."/>
            <person name="Daum C."/>
            <person name="Ng V."/>
            <person name="Clum A."/>
            <person name="Steindorff A."/>
            <person name="Ohm R.A."/>
            <person name="Martin F."/>
            <person name="Silar P."/>
            <person name="Natvig D.O."/>
            <person name="Lalanne C."/>
            <person name="Gautier V."/>
            <person name="Ament-Velasquez S.L."/>
            <person name="Kruys A."/>
            <person name="Hutchinson M.I."/>
            <person name="Powell A.J."/>
            <person name="Barry K."/>
            <person name="Miller A.N."/>
            <person name="Grigoriev I.V."/>
            <person name="Debuchy R."/>
            <person name="Gladieux P."/>
            <person name="Hiltunen Thoren M."/>
            <person name="Johannesson H."/>
        </authorList>
    </citation>
    <scope>NUCLEOTIDE SEQUENCE</scope>
    <source>
        <strain evidence="2">CBS 958.72</strain>
    </source>
</reference>
<proteinExistence type="predicted"/>
<protein>
    <submittedName>
        <fullName evidence="2">Uncharacterized protein</fullName>
    </submittedName>
</protein>
<gene>
    <name evidence="2" type="ORF">B0T24DRAFT_602268</name>
</gene>
<accession>A0AAE0NJI6</accession>
<organism evidence="2 3">
    <name type="scientific">Lasiosphaeria ovina</name>
    <dbReference type="NCBI Taxonomy" id="92902"/>
    <lineage>
        <taxon>Eukaryota</taxon>
        <taxon>Fungi</taxon>
        <taxon>Dikarya</taxon>
        <taxon>Ascomycota</taxon>
        <taxon>Pezizomycotina</taxon>
        <taxon>Sordariomycetes</taxon>
        <taxon>Sordariomycetidae</taxon>
        <taxon>Sordariales</taxon>
        <taxon>Lasiosphaeriaceae</taxon>
        <taxon>Lasiosphaeria</taxon>
    </lineage>
</organism>
<evidence type="ECO:0000313" key="3">
    <source>
        <dbReference type="Proteomes" id="UP001287356"/>
    </source>
</evidence>
<dbReference type="EMBL" id="JAULSN010000001">
    <property type="protein sequence ID" value="KAK3382691.1"/>
    <property type="molecule type" value="Genomic_DNA"/>
</dbReference>
<dbReference type="AlphaFoldDB" id="A0AAE0NJI6"/>
<sequence length="152" mass="17331">MPSFRRASGHAVLKSNSDLSLWRIPAPCAKVTPRLICLTSLGHGSRGFQQAERSEFDFNADFMSGVESFPFSSCINRRVARMRTLGFLWGGRHGFVGFCIPLILLFFMLLSCISFCISILHFFFVLSFLLNFFCEFFLRLLCCCYSSVYCLL</sequence>
<keyword evidence="1" id="KW-0472">Membrane</keyword>
<name>A0AAE0NJI6_9PEZI</name>